<gene>
    <name evidence="2" type="ORF">JKL49_14050</name>
</gene>
<feature type="compositionally biased region" description="Basic and acidic residues" evidence="1">
    <location>
        <begin position="181"/>
        <end position="190"/>
    </location>
</feature>
<accession>A0A974S8L3</accession>
<proteinExistence type="predicted"/>
<feature type="compositionally biased region" description="Gly residues" evidence="1">
    <location>
        <begin position="197"/>
        <end position="211"/>
    </location>
</feature>
<sequence>MALRPRDEAALRALIEIYTTQDRTLEVLEALRAIRLSRGNPDSLLSEIQERAMPAIGKFNAHLEAGETVQAERYAAALVALIPNSEPMLTAAMSCNQVLRRWGEVERYARALLKVDPTNPTAQVVMAAANRTAPPRRPPIRPWRRSPTRWLRPWRRRHAPAAASARHPRRGQPDPLPAADAPERGADRGHAGRGRRPAGGGGSGVRMGGLV</sequence>
<protein>
    <submittedName>
        <fullName evidence="2">Uncharacterized protein</fullName>
    </submittedName>
</protein>
<evidence type="ECO:0000256" key="1">
    <source>
        <dbReference type="SAM" id="MobiDB-lite"/>
    </source>
</evidence>
<dbReference type="InterPro" id="IPR011990">
    <property type="entry name" value="TPR-like_helical_dom_sf"/>
</dbReference>
<dbReference type="Gene3D" id="1.25.40.10">
    <property type="entry name" value="Tetratricopeptide repeat domain"/>
    <property type="match status" value="1"/>
</dbReference>
<dbReference type="AlphaFoldDB" id="A0A974S8L3"/>
<dbReference type="EMBL" id="CP068570">
    <property type="protein sequence ID" value="QQZ48647.1"/>
    <property type="molecule type" value="Genomic_DNA"/>
</dbReference>
<feature type="region of interest" description="Disordered" evidence="1">
    <location>
        <begin position="151"/>
        <end position="211"/>
    </location>
</feature>
<evidence type="ECO:0000313" key="2">
    <source>
        <dbReference type="EMBL" id="QQZ48647.1"/>
    </source>
</evidence>
<reference evidence="2" key="1">
    <citation type="submission" date="2021-01" db="EMBL/GenBank/DDBJ databases">
        <title>Genome sequence of Phenylobacterium sp. 20VBR1 isolated from a valley glaceir, Ny-Alesund, Svalbard.</title>
        <authorList>
            <person name="Thomas F.A."/>
            <person name="Krishnan K.P."/>
            <person name="Sinha R.K."/>
        </authorList>
    </citation>
    <scope>NUCLEOTIDE SEQUENCE</scope>
    <source>
        <strain evidence="2">20VBR1</strain>
    </source>
</reference>
<organism evidence="2">
    <name type="scientific">Phenylobacterium glaciei</name>
    <dbReference type="NCBI Taxonomy" id="2803784"/>
    <lineage>
        <taxon>Bacteria</taxon>
        <taxon>Pseudomonadati</taxon>
        <taxon>Pseudomonadota</taxon>
        <taxon>Alphaproteobacteria</taxon>
        <taxon>Caulobacterales</taxon>
        <taxon>Caulobacteraceae</taxon>
        <taxon>Phenylobacterium</taxon>
    </lineage>
</organism>
<name>A0A974S8L3_9CAUL</name>